<evidence type="ECO:0000313" key="1">
    <source>
        <dbReference type="EnsemblPlants" id="Solyc07g040930.1.1"/>
    </source>
</evidence>
<dbReference type="Gramene" id="Solyc07g040930.1.1">
    <property type="protein sequence ID" value="Solyc07g040930.1.1"/>
    <property type="gene ID" value="Solyc07g040930.1"/>
</dbReference>
<organism evidence="1">
    <name type="scientific">Solanum lycopersicum</name>
    <name type="common">Tomato</name>
    <name type="synonym">Lycopersicon esculentum</name>
    <dbReference type="NCBI Taxonomy" id="4081"/>
    <lineage>
        <taxon>Eukaryota</taxon>
        <taxon>Viridiplantae</taxon>
        <taxon>Streptophyta</taxon>
        <taxon>Embryophyta</taxon>
        <taxon>Tracheophyta</taxon>
        <taxon>Spermatophyta</taxon>
        <taxon>Magnoliopsida</taxon>
        <taxon>eudicotyledons</taxon>
        <taxon>Gunneridae</taxon>
        <taxon>Pentapetalae</taxon>
        <taxon>asterids</taxon>
        <taxon>lamiids</taxon>
        <taxon>Solanales</taxon>
        <taxon>Solanaceae</taxon>
        <taxon>Solanoideae</taxon>
        <taxon>Solaneae</taxon>
        <taxon>Solanum</taxon>
        <taxon>Solanum subgen. Lycopersicon</taxon>
    </lineage>
</organism>
<dbReference type="EnsemblPlants" id="Solyc07g040930.1.1">
    <property type="protein sequence ID" value="Solyc07g040930.1.1"/>
    <property type="gene ID" value="Solyc07g040930.1"/>
</dbReference>
<accession>K4CDX0</accession>
<dbReference type="PaxDb" id="4081-Solyc07g040930.1.1"/>
<sequence>MRIRKYKIDQVQHTTRQYMAEIEENQWRK</sequence>
<name>K4CDX0_SOLLC</name>
<dbReference type="Proteomes" id="UP000004994">
    <property type="component" value="Chromosome 7"/>
</dbReference>
<proteinExistence type="predicted"/>
<reference evidence="1" key="1">
    <citation type="journal article" date="2012" name="Nature">
        <title>The tomato genome sequence provides insights into fleshy fruit evolution.</title>
        <authorList>
            <consortium name="Tomato Genome Consortium"/>
        </authorList>
    </citation>
    <scope>NUCLEOTIDE SEQUENCE [LARGE SCALE GENOMIC DNA]</scope>
    <source>
        <strain evidence="1">cv. Heinz 1706</strain>
    </source>
</reference>
<protein>
    <submittedName>
        <fullName evidence="1">Uncharacterized protein</fullName>
    </submittedName>
</protein>
<dbReference type="AlphaFoldDB" id="K4CDX0"/>
<dbReference type="HOGENOM" id="CLU_3411264_0_0_1"/>
<dbReference type="InParanoid" id="K4CDX0"/>
<keyword evidence="2" id="KW-1185">Reference proteome</keyword>
<evidence type="ECO:0000313" key="2">
    <source>
        <dbReference type="Proteomes" id="UP000004994"/>
    </source>
</evidence>
<reference evidence="1" key="2">
    <citation type="submission" date="2015-06" db="UniProtKB">
        <authorList>
            <consortium name="EnsemblPlants"/>
        </authorList>
    </citation>
    <scope>IDENTIFICATION</scope>
    <source>
        <strain evidence="1">cv. Heinz 1706</strain>
    </source>
</reference>